<evidence type="ECO:0000256" key="6">
    <source>
        <dbReference type="PROSITE-ProRule" id="PRU01016"/>
    </source>
</evidence>
<comment type="similarity">
    <text evidence="6 7">Belongs to the class I-like SAM-binding methyltransferase superfamily. C5-methyltransferase family.</text>
</comment>
<proteinExistence type="inferred from homology"/>
<evidence type="ECO:0000313" key="10">
    <source>
        <dbReference type="EMBL" id="MBK1618046.1"/>
    </source>
</evidence>
<accession>A0A9X1B3V7</accession>
<dbReference type="PRINTS" id="PR00105">
    <property type="entry name" value="C5METTRFRASE"/>
</dbReference>
<protein>
    <recommendedName>
        <fullName evidence="8">Cytosine-specific methyltransferase</fullName>
        <ecNumber evidence="8">2.1.1.37</ecNumber>
    </recommendedName>
</protein>
<dbReference type="Gene3D" id="3.90.120.10">
    <property type="entry name" value="DNA Methylase, subunit A, domain 2"/>
    <property type="match status" value="1"/>
</dbReference>
<dbReference type="PANTHER" id="PTHR10629">
    <property type="entry name" value="CYTOSINE-SPECIFIC METHYLTRANSFERASE"/>
    <property type="match status" value="1"/>
</dbReference>
<feature type="active site" evidence="6">
    <location>
        <position position="89"/>
    </location>
</feature>
<organism evidence="10 11">
    <name type="scientific">Lamprobacter modestohalophilus</name>
    <dbReference type="NCBI Taxonomy" id="1064514"/>
    <lineage>
        <taxon>Bacteria</taxon>
        <taxon>Pseudomonadati</taxon>
        <taxon>Pseudomonadota</taxon>
        <taxon>Gammaproteobacteria</taxon>
        <taxon>Chromatiales</taxon>
        <taxon>Chromatiaceae</taxon>
        <taxon>Lamprobacter</taxon>
    </lineage>
</organism>
<dbReference type="SUPFAM" id="SSF53335">
    <property type="entry name" value="S-adenosyl-L-methionine-dependent methyltransferases"/>
    <property type="match status" value="1"/>
</dbReference>
<dbReference type="GO" id="GO:0003677">
    <property type="term" value="F:DNA binding"/>
    <property type="evidence" value="ECO:0007669"/>
    <property type="project" value="TreeGrafter"/>
</dbReference>
<comment type="catalytic activity">
    <reaction evidence="5 8">
        <text>a 2'-deoxycytidine in DNA + S-adenosyl-L-methionine = a 5-methyl-2'-deoxycytidine in DNA + S-adenosyl-L-homocysteine + H(+)</text>
        <dbReference type="Rhea" id="RHEA:13681"/>
        <dbReference type="Rhea" id="RHEA-COMP:11369"/>
        <dbReference type="Rhea" id="RHEA-COMP:11370"/>
        <dbReference type="ChEBI" id="CHEBI:15378"/>
        <dbReference type="ChEBI" id="CHEBI:57856"/>
        <dbReference type="ChEBI" id="CHEBI:59789"/>
        <dbReference type="ChEBI" id="CHEBI:85452"/>
        <dbReference type="ChEBI" id="CHEBI:85454"/>
        <dbReference type="EC" id="2.1.1.37"/>
    </reaction>
</comment>
<dbReference type="InterPro" id="IPR029063">
    <property type="entry name" value="SAM-dependent_MTases_sf"/>
</dbReference>
<sequence length="420" mass="46003">MDTSSRPRPTLTAISLYTGAGGLDLGFEAAGFETRIALEMDDDCVATLRANRSWPVIHRSIHDVSSADLLREADLESGEADVLIGGPPCQPFSKCGYWATGDARRLEDPRASTVEAYLRVLRDVRPRAFLMENVAGLAFRGKDEGIELIHQIVASINREQGTSYGVELLVLNAADFGVPQTRERAFLIGARDGSRFGQLAPTHRPADAGTKGSQLALDLPRYRNAWDAIGDLEGEDDPELRLRGKWADLLPSIPEGSNYLYHTDRGAGLPLFGWRRRFWNFLLKLAKDQPSWTLTAQPGPATGPFHWKNRRLSARELCRLQTLPDDYYVLGALGTVQRQLGNAVPSALAEVIALQLRQRLLGEAASVDRGVSLIPSVRGEPPPPEPLQPVADKFVHLAGRHEPHPGTGKGHRASLRAASL</sequence>
<dbReference type="AlphaFoldDB" id="A0A9X1B3V7"/>
<evidence type="ECO:0000256" key="5">
    <source>
        <dbReference type="ARBA" id="ARBA00047422"/>
    </source>
</evidence>
<dbReference type="InterPro" id="IPR018117">
    <property type="entry name" value="C5_DNA_meth_AS"/>
</dbReference>
<dbReference type="PROSITE" id="PS00094">
    <property type="entry name" value="C5_MTASE_1"/>
    <property type="match status" value="1"/>
</dbReference>
<dbReference type="RefSeq" id="WP_200240685.1">
    <property type="nucleotide sequence ID" value="NZ_NRRY01000007.1"/>
</dbReference>
<dbReference type="GO" id="GO:0032259">
    <property type="term" value="P:methylation"/>
    <property type="evidence" value="ECO:0007669"/>
    <property type="project" value="UniProtKB-KW"/>
</dbReference>
<keyword evidence="3 6" id="KW-0949">S-adenosyl-L-methionine</keyword>
<evidence type="ECO:0000256" key="3">
    <source>
        <dbReference type="ARBA" id="ARBA00022691"/>
    </source>
</evidence>
<dbReference type="Gene3D" id="3.40.50.150">
    <property type="entry name" value="Vaccinia Virus protein VP39"/>
    <property type="match status" value="1"/>
</dbReference>
<dbReference type="PANTHER" id="PTHR10629:SF52">
    <property type="entry name" value="DNA (CYTOSINE-5)-METHYLTRANSFERASE 1"/>
    <property type="match status" value="1"/>
</dbReference>
<dbReference type="GO" id="GO:0009307">
    <property type="term" value="P:DNA restriction-modification system"/>
    <property type="evidence" value="ECO:0007669"/>
    <property type="project" value="UniProtKB-KW"/>
</dbReference>
<dbReference type="GO" id="GO:0044027">
    <property type="term" value="P:negative regulation of gene expression via chromosomal CpG island methylation"/>
    <property type="evidence" value="ECO:0007669"/>
    <property type="project" value="TreeGrafter"/>
</dbReference>
<evidence type="ECO:0000256" key="2">
    <source>
        <dbReference type="ARBA" id="ARBA00022679"/>
    </source>
</evidence>
<evidence type="ECO:0000256" key="8">
    <source>
        <dbReference type="RuleBase" id="RU000417"/>
    </source>
</evidence>
<keyword evidence="1 6" id="KW-0489">Methyltransferase</keyword>
<evidence type="ECO:0000256" key="4">
    <source>
        <dbReference type="ARBA" id="ARBA00022747"/>
    </source>
</evidence>
<dbReference type="InterPro" id="IPR001525">
    <property type="entry name" value="C5_MeTfrase"/>
</dbReference>
<keyword evidence="4" id="KW-0680">Restriction system</keyword>
<feature type="region of interest" description="Disordered" evidence="9">
    <location>
        <begin position="400"/>
        <end position="420"/>
    </location>
</feature>
<name>A0A9X1B3V7_9GAMM</name>
<dbReference type="PROSITE" id="PS51679">
    <property type="entry name" value="SAM_MT_C5"/>
    <property type="match status" value="1"/>
</dbReference>
<evidence type="ECO:0000256" key="9">
    <source>
        <dbReference type="SAM" id="MobiDB-lite"/>
    </source>
</evidence>
<keyword evidence="2 6" id="KW-0808">Transferase</keyword>
<evidence type="ECO:0000256" key="7">
    <source>
        <dbReference type="RuleBase" id="RU000416"/>
    </source>
</evidence>
<evidence type="ECO:0000313" key="11">
    <source>
        <dbReference type="Proteomes" id="UP001138768"/>
    </source>
</evidence>
<comment type="caution">
    <text evidence="10">The sequence shown here is derived from an EMBL/GenBank/DDBJ whole genome shotgun (WGS) entry which is preliminary data.</text>
</comment>
<dbReference type="NCBIfam" id="TIGR00675">
    <property type="entry name" value="dcm"/>
    <property type="match status" value="1"/>
</dbReference>
<dbReference type="InterPro" id="IPR050390">
    <property type="entry name" value="C5-Methyltransferase"/>
</dbReference>
<dbReference type="Pfam" id="PF00145">
    <property type="entry name" value="DNA_methylase"/>
    <property type="match status" value="1"/>
</dbReference>
<keyword evidence="11" id="KW-1185">Reference proteome</keyword>
<gene>
    <name evidence="10" type="ORF">CKO42_06205</name>
</gene>
<evidence type="ECO:0000256" key="1">
    <source>
        <dbReference type="ARBA" id="ARBA00022603"/>
    </source>
</evidence>
<reference evidence="10 11" key="1">
    <citation type="journal article" date="2020" name="Microorganisms">
        <title>Osmotic Adaptation and Compatible Solute Biosynthesis of Phototrophic Bacteria as Revealed from Genome Analyses.</title>
        <authorList>
            <person name="Imhoff J.F."/>
            <person name="Rahn T."/>
            <person name="Kunzel S."/>
            <person name="Keller A."/>
            <person name="Neulinger S.C."/>
        </authorList>
    </citation>
    <scope>NUCLEOTIDE SEQUENCE [LARGE SCALE GENOMIC DNA]</scope>
    <source>
        <strain evidence="10 11">DSM 25653</strain>
    </source>
</reference>
<dbReference type="GO" id="GO:0003886">
    <property type="term" value="F:DNA (cytosine-5-)-methyltransferase activity"/>
    <property type="evidence" value="ECO:0007669"/>
    <property type="project" value="UniProtKB-EC"/>
</dbReference>
<dbReference type="Proteomes" id="UP001138768">
    <property type="component" value="Unassembled WGS sequence"/>
</dbReference>
<dbReference type="EC" id="2.1.1.37" evidence="8"/>
<dbReference type="EMBL" id="NRRY01000007">
    <property type="protein sequence ID" value="MBK1618046.1"/>
    <property type="molecule type" value="Genomic_DNA"/>
</dbReference>